<dbReference type="InterPro" id="IPR026960">
    <property type="entry name" value="RVT-Znf"/>
</dbReference>
<dbReference type="EMBL" id="JACGWN010000004">
    <property type="protein sequence ID" value="KAL0453544.1"/>
    <property type="molecule type" value="Genomic_DNA"/>
</dbReference>
<reference evidence="2" key="1">
    <citation type="submission" date="2020-06" db="EMBL/GenBank/DDBJ databases">
        <authorList>
            <person name="Li T."/>
            <person name="Hu X."/>
            <person name="Zhang T."/>
            <person name="Song X."/>
            <person name="Zhang H."/>
            <person name="Dai N."/>
            <person name="Sheng W."/>
            <person name="Hou X."/>
            <person name="Wei L."/>
        </authorList>
    </citation>
    <scope>NUCLEOTIDE SEQUENCE</scope>
    <source>
        <strain evidence="2">KEN1</strain>
        <tissue evidence="2">Leaf</tissue>
    </source>
</reference>
<dbReference type="AlphaFoldDB" id="A0AAW2XHI7"/>
<organism evidence="2">
    <name type="scientific">Sesamum latifolium</name>
    <dbReference type="NCBI Taxonomy" id="2727402"/>
    <lineage>
        <taxon>Eukaryota</taxon>
        <taxon>Viridiplantae</taxon>
        <taxon>Streptophyta</taxon>
        <taxon>Embryophyta</taxon>
        <taxon>Tracheophyta</taxon>
        <taxon>Spermatophyta</taxon>
        <taxon>Magnoliopsida</taxon>
        <taxon>eudicotyledons</taxon>
        <taxon>Gunneridae</taxon>
        <taxon>Pentapetalae</taxon>
        <taxon>asterids</taxon>
        <taxon>lamiids</taxon>
        <taxon>Lamiales</taxon>
        <taxon>Pedaliaceae</taxon>
        <taxon>Sesamum</taxon>
    </lineage>
</organism>
<sequence>MSDNLVWNFEKNDQFMMRSAYNIALQLRREAECSDSSQSWEFIWKSKAPPKVKLFGWRCTQEALPTIQQLRHRGIQVGEGCGYCDSEAEDLMHVLFRCSFARLVWAVSGLPWREVECASHSMETWFREVHRQLGRWDWDFFLTICWAIWWSCNQRLFEGRRLDGQEVI</sequence>
<comment type="caution">
    <text evidence="2">The sequence shown here is derived from an EMBL/GenBank/DDBJ whole genome shotgun (WGS) entry which is preliminary data.</text>
</comment>
<proteinExistence type="predicted"/>
<accession>A0AAW2XHI7</accession>
<feature type="domain" description="Reverse transcriptase zinc-binding" evidence="1">
    <location>
        <begin position="15"/>
        <end position="105"/>
    </location>
</feature>
<evidence type="ECO:0000313" key="2">
    <source>
        <dbReference type="EMBL" id="KAL0453544.1"/>
    </source>
</evidence>
<reference evidence="2" key="2">
    <citation type="journal article" date="2024" name="Plant">
        <title>Genomic evolution and insights into agronomic trait innovations of Sesamum species.</title>
        <authorList>
            <person name="Miao H."/>
            <person name="Wang L."/>
            <person name="Qu L."/>
            <person name="Liu H."/>
            <person name="Sun Y."/>
            <person name="Le M."/>
            <person name="Wang Q."/>
            <person name="Wei S."/>
            <person name="Zheng Y."/>
            <person name="Lin W."/>
            <person name="Duan Y."/>
            <person name="Cao H."/>
            <person name="Xiong S."/>
            <person name="Wang X."/>
            <person name="Wei L."/>
            <person name="Li C."/>
            <person name="Ma Q."/>
            <person name="Ju M."/>
            <person name="Zhao R."/>
            <person name="Li G."/>
            <person name="Mu C."/>
            <person name="Tian Q."/>
            <person name="Mei H."/>
            <person name="Zhang T."/>
            <person name="Gao T."/>
            <person name="Zhang H."/>
        </authorList>
    </citation>
    <scope>NUCLEOTIDE SEQUENCE</scope>
    <source>
        <strain evidence="2">KEN1</strain>
    </source>
</reference>
<evidence type="ECO:0000259" key="1">
    <source>
        <dbReference type="Pfam" id="PF13966"/>
    </source>
</evidence>
<dbReference type="Pfam" id="PF13966">
    <property type="entry name" value="zf-RVT"/>
    <property type="match status" value="1"/>
</dbReference>
<gene>
    <name evidence="2" type="ORF">Slati_1332500</name>
</gene>
<name>A0AAW2XHI7_9LAMI</name>
<protein>
    <recommendedName>
        <fullName evidence="1">Reverse transcriptase zinc-binding domain-containing protein</fullName>
    </recommendedName>
</protein>